<comment type="caution">
    <text evidence="10">The sequence shown here is derived from an EMBL/GenBank/DDBJ whole genome shotgun (WGS) entry which is preliminary data.</text>
</comment>
<dbReference type="HAMAP" id="MF_01844">
    <property type="entry name" value="NhaA"/>
    <property type="match status" value="1"/>
</dbReference>
<comment type="subcellular location">
    <subcellularLocation>
        <location evidence="1">Cell inner membrane</location>
        <topology evidence="1">Multi-pass membrane protein</topology>
    </subcellularLocation>
    <subcellularLocation>
        <location evidence="9">Cell membrane</location>
        <topology evidence="9">Multi-pass membrane protein</topology>
    </subcellularLocation>
</comment>
<evidence type="ECO:0000313" key="11">
    <source>
        <dbReference type="Proteomes" id="UP001272515"/>
    </source>
</evidence>
<dbReference type="InterPro" id="IPR004670">
    <property type="entry name" value="NhaA"/>
</dbReference>
<feature type="transmembrane region" description="Helical" evidence="9">
    <location>
        <begin position="86"/>
        <end position="106"/>
    </location>
</feature>
<keyword evidence="7 9" id="KW-0472">Membrane</keyword>
<evidence type="ECO:0000256" key="4">
    <source>
        <dbReference type="ARBA" id="ARBA00022692"/>
    </source>
</evidence>
<evidence type="ECO:0000256" key="1">
    <source>
        <dbReference type="ARBA" id="ARBA00004429"/>
    </source>
</evidence>
<dbReference type="RefSeq" id="WP_295194102.1">
    <property type="nucleotide sequence ID" value="NZ_JAWJZA010000041.1"/>
</dbReference>
<keyword evidence="6 9" id="KW-0915">Sodium</keyword>
<feature type="transmembrane region" description="Helical" evidence="9">
    <location>
        <begin position="252"/>
        <end position="270"/>
    </location>
</feature>
<keyword evidence="8 9" id="KW-0739">Sodium transport</keyword>
<keyword evidence="5 9" id="KW-1133">Transmembrane helix</keyword>
<keyword evidence="3 9" id="KW-1003">Cell membrane</keyword>
<dbReference type="PANTHER" id="PTHR30341">
    <property type="entry name" value="SODIUM ION/PROTON ANTIPORTER NHAA-RELATED"/>
    <property type="match status" value="1"/>
</dbReference>
<sequence>MNRVVRIIHSDSAGGICLLITAILGVIAANSPFAHQYFELLEFHIGPMPLLEWVNDALMAIFFLFVGIEIKREMICGELNTNAKRFLPVIAACAGVLTPAAVYYLIAGHDPAFVHGWGIPTATDIAFAIGVMTMLGDKVPSAMKAFLSALAVIDDLIAIIVIAIFYGGGVSFQFLLYAAIVTAVLVYLNKNGYVRPVPYAVLGFVLWYCVLKSGIHATIAGVILAMTLPATGVHQGKEVTPMADWDHALDKWVTFLIIPLFAFFNTGVSFGDFTVQDLFHPVVFGVIFGLLIGKQLGIFTTVYALVKAGAIKMPNNTKWIHVYGTSLVCGIGFTMSLFVAALAFDPGIVQERAKVGIFIGSILSGVIGYAVLELAHKFRHKHDKLELSN</sequence>
<evidence type="ECO:0000256" key="7">
    <source>
        <dbReference type="ARBA" id="ARBA00023136"/>
    </source>
</evidence>
<feature type="transmembrane region" description="Helical" evidence="9">
    <location>
        <begin position="282"/>
        <end position="306"/>
    </location>
</feature>
<keyword evidence="2 9" id="KW-0050">Antiport</keyword>
<reference evidence="10 11" key="1">
    <citation type="submission" date="2023-10" db="EMBL/GenBank/DDBJ databases">
        <title>Veillonella sp. nov., isolated from a pig farm feces dump.</title>
        <authorList>
            <person name="Chang Y.-H."/>
        </authorList>
    </citation>
    <scope>NUCLEOTIDE SEQUENCE [LARGE SCALE GENOMIC DNA]</scope>
    <source>
        <strain evidence="10 11">YH-vei2233</strain>
    </source>
</reference>
<comment type="similarity">
    <text evidence="9">Belongs to the NhaA Na(+)/H(+) (TC 2.A.33) antiporter family.</text>
</comment>
<evidence type="ECO:0000313" key="10">
    <source>
        <dbReference type="EMBL" id="MDV5088139.1"/>
    </source>
</evidence>
<evidence type="ECO:0000256" key="2">
    <source>
        <dbReference type="ARBA" id="ARBA00022449"/>
    </source>
</evidence>
<keyword evidence="4 9" id="KW-0812">Transmembrane</keyword>
<evidence type="ECO:0000256" key="6">
    <source>
        <dbReference type="ARBA" id="ARBA00023053"/>
    </source>
</evidence>
<keyword evidence="9" id="KW-0813">Transport</keyword>
<organism evidence="10 11">
    <name type="scientific">Veillonella absiana</name>
    <dbReference type="NCBI Taxonomy" id="3079305"/>
    <lineage>
        <taxon>Bacteria</taxon>
        <taxon>Bacillati</taxon>
        <taxon>Bacillota</taxon>
        <taxon>Negativicutes</taxon>
        <taxon>Veillonellales</taxon>
        <taxon>Veillonellaceae</taxon>
        <taxon>Veillonella</taxon>
    </lineage>
</organism>
<gene>
    <name evidence="9 10" type="primary">nhaA</name>
    <name evidence="10" type="ORF">RVY80_04670</name>
</gene>
<dbReference type="Pfam" id="PF06965">
    <property type="entry name" value="Na_H_antiport_1"/>
    <property type="match status" value="1"/>
</dbReference>
<feature type="transmembrane region" description="Helical" evidence="9">
    <location>
        <begin position="355"/>
        <end position="372"/>
    </location>
</feature>
<feature type="transmembrane region" description="Helical" evidence="9">
    <location>
        <begin position="172"/>
        <end position="189"/>
    </location>
</feature>
<comment type="catalytic activity">
    <reaction evidence="9">
        <text>Na(+)(in) + 2 H(+)(out) = Na(+)(out) + 2 H(+)(in)</text>
        <dbReference type="Rhea" id="RHEA:29251"/>
        <dbReference type="ChEBI" id="CHEBI:15378"/>
        <dbReference type="ChEBI" id="CHEBI:29101"/>
    </reaction>
</comment>
<keyword evidence="11" id="KW-1185">Reference proteome</keyword>
<feature type="transmembrane region" description="Helical" evidence="9">
    <location>
        <begin position="53"/>
        <end position="70"/>
    </location>
</feature>
<evidence type="ECO:0000256" key="3">
    <source>
        <dbReference type="ARBA" id="ARBA00022475"/>
    </source>
</evidence>
<protein>
    <recommendedName>
        <fullName evidence="9">Na(+)/H(+) antiporter NhaA</fullName>
    </recommendedName>
    <alternativeName>
        <fullName evidence="9">Sodium/proton antiporter NhaA</fullName>
    </alternativeName>
</protein>
<feature type="transmembrane region" description="Helical" evidence="9">
    <location>
        <begin position="201"/>
        <end position="232"/>
    </location>
</feature>
<feature type="transmembrane region" description="Helical" evidence="9">
    <location>
        <begin position="318"/>
        <end position="343"/>
    </location>
</feature>
<feature type="transmembrane region" description="Helical" evidence="9">
    <location>
        <begin position="112"/>
        <end position="133"/>
    </location>
</feature>
<name>A0ABU3Z895_9FIRM</name>
<keyword evidence="9" id="KW-0406">Ion transport</keyword>
<dbReference type="NCBIfam" id="TIGR00773">
    <property type="entry name" value="NhaA"/>
    <property type="match status" value="1"/>
</dbReference>
<dbReference type="NCBIfam" id="NF007111">
    <property type="entry name" value="PRK09560.1"/>
    <property type="match status" value="1"/>
</dbReference>
<dbReference type="InterPro" id="IPR023171">
    <property type="entry name" value="Na/H_antiporter_dom_sf"/>
</dbReference>
<feature type="transmembrane region" description="Helical" evidence="9">
    <location>
        <begin position="12"/>
        <end position="33"/>
    </location>
</feature>
<evidence type="ECO:0000256" key="9">
    <source>
        <dbReference type="HAMAP-Rule" id="MF_01844"/>
    </source>
</evidence>
<evidence type="ECO:0000256" key="8">
    <source>
        <dbReference type="ARBA" id="ARBA00023201"/>
    </source>
</evidence>
<dbReference type="NCBIfam" id="NF007112">
    <property type="entry name" value="PRK09561.1"/>
    <property type="match status" value="1"/>
</dbReference>
<dbReference type="Proteomes" id="UP001272515">
    <property type="component" value="Unassembled WGS sequence"/>
</dbReference>
<dbReference type="EMBL" id="JAWJZB010000005">
    <property type="protein sequence ID" value="MDV5088139.1"/>
    <property type="molecule type" value="Genomic_DNA"/>
</dbReference>
<accession>A0ABU3Z895</accession>
<comment type="function">
    <text evidence="9">Na(+)/H(+) antiporter that extrudes sodium in exchange for external protons.</text>
</comment>
<dbReference type="PANTHER" id="PTHR30341:SF0">
    <property type="entry name" value="NA(+)_H(+) ANTIPORTER NHAA"/>
    <property type="match status" value="1"/>
</dbReference>
<dbReference type="Gene3D" id="1.20.1530.10">
    <property type="entry name" value="Na+/H+ antiporter like domain"/>
    <property type="match status" value="1"/>
</dbReference>
<evidence type="ECO:0000256" key="5">
    <source>
        <dbReference type="ARBA" id="ARBA00022989"/>
    </source>
</evidence>
<proteinExistence type="inferred from homology"/>